<feature type="signal peptide" evidence="1">
    <location>
        <begin position="1"/>
        <end position="18"/>
    </location>
</feature>
<dbReference type="EMBL" id="VOQR01000001">
    <property type="protein sequence ID" value="TXC71505.1"/>
    <property type="molecule type" value="Genomic_DNA"/>
</dbReference>
<keyword evidence="3" id="KW-1185">Reference proteome</keyword>
<evidence type="ECO:0000256" key="1">
    <source>
        <dbReference type="SAM" id="SignalP"/>
    </source>
</evidence>
<comment type="caution">
    <text evidence="2">The sequence shown here is derived from an EMBL/GenBank/DDBJ whole genome shotgun (WGS) entry which is preliminary data.</text>
</comment>
<gene>
    <name evidence="2" type="ORF">FSB78_11540</name>
</gene>
<dbReference type="Proteomes" id="UP000321250">
    <property type="component" value="Unassembled WGS sequence"/>
</dbReference>
<protein>
    <submittedName>
        <fullName evidence="2">Uncharacterized protein</fullName>
    </submittedName>
</protein>
<evidence type="ECO:0000313" key="2">
    <source>
        <dbReference type="EMBL" id="TXC71505.1"/>
    </source>
</evidence>
<keyword evidence="1" id="KW-0732">Signal</keyword>
<proteinExistence type="predicted"/>
<name>A0A5C6UHI2_9SPHN</name>
<evidence type="ECO:0000313" key="3">
    <source>
        <dbReference type="Proteomes" id="UP000321250"/>
    </source>
</evidence>
<sequence length="84" mass="8568">MKMMIAIALILSSSAGLAQTAATGSAAANAKPPKPICRSEPVTGSIFPQRSCHSKEEWTAIDAANAANAERMSAARNAGGSTNH</sequence>
<dbReference type="AlphaFoldDB" id="A0A5C6UHI2"/>
<organism evidence="2 3">
    <name type="scientific">Sphingomonas ginsenosidivorax</name>
    <dbReference type="NCBI Taxonomy" id="862135"/>
    <lineage>
        <taxon>Bacteria</taxon>
        <taxon>Pseudomonadati</taxon>
        <taxon>Pseudomonadota</taxon>
        <taxon>Alphaproteobacteria</taxon>
        <taxon>Sphingomonadales</taxon>
        <taxon>Sphingomonadaceae</taxon>
        <taxon>Sphingomonas</taxon>
    </lineage>
</organism>
<feature type="chain" id="PRO_5022928878" evidence="1">
    <location>
        <begin position="19"/>
        <end position="84"/>
    </location>
</feature>
<reference evidence="2 3" key="1">
    <citation type="journal article" date="2013" name="Antonie Van Leeuwenhoek">
        <title>Sphingomonas ginsenosidivorax sp. nov., with the ability to transform ginsenosides.</title>
        <authorList>
            <person name="Jin X.F."/>
            <person name="Kim J.K."/>
            <person name="Liu Q.M."/>
            <person name="Kang M.S."/>
            <person name="He D."/>
            <person name="Jin F.X."/>
            <person name="Kim S.C."/>
            <person name="Im W.T."/>
        </authorList>
    </citation>
    <scope>NUCLEOTIDE SEQUENCE [LARGE SCALE GENOMIC DNA]</scope>
    <source>
        <strain evidence="2 3">KHI67</strain>
    </source>
</reference>
<dbReference type="RefSeq" id="WP_147082783.1">
    <property type="nucleotide sequence ID" value="NZ_VOQR01000001.1"/>
</dbReference>
<accession>A0A5C6UHI2</accession>